<dbReference type="OrthoDB" id="9789603at2"/>
<dbReference type="CDD" id="cd04301">
    <property type="entry name" value="NAT_SF"/>
    <property type="match status" value="1"/>
</dbReference>
<keyword evidence="5" id="KW-1185">Reference proteome</keyword>
<dbReference type="GO" id="GO:0016747">
    <property type="term" value="F:acyltransferase activity, transferring groups other than amino-acyl groups"/>
    <property type="evidence" value="ECO:0007669"/>
    <property type="project" value="InterPro"/>
</dbReference>
<evidence type="ECO:0000313" key="2">
    <source>
        <dbReference type="EMBL" id="MBM2411453.1"/>
    </source>
</evidence>
<comment type="caution">
    <text evidence="2">The sequence shown here is derived from an EMBL/GenBank/DDBJ whole genome shotgun (WGS) entry which is preliminary data.</text>
</comment>
<feature type="domain" description="N-acetyltransferase" evidence="1">
    <location>
        <begin position="1"/>
        <end position="157"/>
    </location>
</feature>
<evidence type="ECO:0000313" key="3">
    <source>
        <dbReference type="EMBL" id="MBM2416120.1"/>
    </source>
</evidence>
<organism evidence="2 4">
    <name type="scientific">Marivita cryptomonadis</name>
    <dbReference type="NCBI Taxonomy" id="505252"/>
    <lineage>
        <taxon>Bacteria</taxon>
        <taxon>Pseudomonadati</taxon>
        <taxon>Pseudomonadota</taxon>
        <taxon>Alphaproteobacteria</taxon>
        <taxon>Rhodobacterales</taxon>
        <taxon>Roseobacteraceae</taxon>
        <taxon>Marivita</taxon>
    </lineage>
</organism>
<dbReference type="SUPFAM" id="SSF55729">
    <property type="entry name" value="Acyl-CoA N-acyltransferases (Nat)"/>
    <property type="match status" value="1"/>
</dbReference>
<protein>
    <submittedName>
        <fullName evidence="2">GNAT family N-acetyltransferase</fullName>
    </submittedName>
</protein>
<dbReference type="Gene3D" id="3.40.630.30">
    <property type="match status" value="1"/>
</dbReference>
<name>A0A9Q2NSR4_9RHOB</name>
<dbReference type="PROSITE" id="PS51186">
    <property type="entry name" value="GNAT"/>
    <property type="match status" value="1"/>
</dbReference>
<dbReference type="InterPro" id="IPR000182">
    <property type="entry name" value="GNAT_dom"/>
</dbReference>
<reference evidence="2 5" key="1">
    <citation type="submission" date="2021-01" db="EMBL/GenBank/DDBJ databases">
        <title>Diatom-associated Roseobacters Show Island Model of Population Structure.</title>
        <authorList>
            <person name="Qu L."/>
            <person name="Feng X."/>
            <person name="Chen Y."/>
            <person name="Li L."/>
            <person name="Wang X."/>
            <person name="Hu Z."/>
            <person name="Wang H."/>
            <person name="Luo H."/>
        </authorList>
    </citation>
    <scope>NUCLEOTIDE SEQUENCE</scope>
    <source>
        <strain evidence="3 5">CC28-63</strain>
        <strain evidence="2">CC28-69</strain>
    </source>
</reference>
<evidence type="ECO:0000313" key="4">
    <source>
        <dbReference type="Proteomes" id="UP000755667"/>
    </source>
</evidence>
<accession>A0A9Q2NSR4</accession>
<dbReference type="InterPro" id="IPR016181">
    <property type="entry name" value="Acyl_CoA_acyltransferase"/>
</dbReference>
<dbReference type="Proteomes" id="UP000809440">
    <property type="component" value="Unassembled WGS sequence"/>
</dbReference>
<evidence type="ECO:0000313" key="5">
    <source>
        <dbReference type="Proteomes" id="UP000809440"/>
    </source>
</evidence>
<dbReference type="AlphaFoldDB" id="A0A9Q2NSR4"/>
<dbReference type="Pfam" id="PF00583">
    <property type="entry name" value="Acetyltransf_1"/>
    <property type="match status" value="1"/>
</dbReference>
<sequence length="157" mass="17204">MQVLTKDDIPDMVPLFRALHRHHVAALPDVFHDEGTDDEFADHLAHLFDDCGAAVGVRHSGRLMGYALYLIQERPADAFRRPVRRAYLDHLFVAEPHRGAGHATAMIAAMETRFAAQGIGAWTASHYAFNADVARTFAAVGAHPDLVRVAKPATGAR</sequence>
<dbReference type="RefSeq" id="WP_085632963.1">
    <property type="nucleotide sequence ID" value="NZ_JAFBWU010000002.1"/>
</dbReference>
<dbReference type="Proteomes" id="UP000755667">
    <property type="component" value="Unassembled WGS sequence"/>
</dbReference>
<dbReference type="EMBL" id="JAFBXE010000002">
    <property type="protein sequence ID" value="MBM2411453.1"/>
    <property type="molecule type" value="Genomic_DNA"/>
</dbReference>
<gene>
    <name evidence="2" type="ORF">JQX41_04005</name>
    <name evidence="3" type="ORF">JQX48_04005</name>
</gene>
<dbReference type="GeneID" id="62642955"/>
<dbReference type="EMBL" id="JAFBXF010000002">
    <property type="protein sequence ID" value="MBM2416120.1"/>
    <property type="molecule type" value="Genomic_DNA"/>
</dbReference>
<proteinExistence type="predicted"/>
<evidence type="ECO:0000259" key="1">
    <source>
        <dbReference type="PROSITE" id="PS51186"/>
    </source>
</evidence>